<feature type="repeat" description="Solcar" evidence="4">
    <location>
        <begin position="289"/>
        <end position="396"/>
    </location>
</feature>
<dbReference type="GO" id="GO:0016020">
    <property type="term" value="C:membrane"/>
    <property type="evidence" value="ECO:0007669"/>
    <property type="project" value="UniProtKB-SubCell"/>
</dbReference>
<dbReference type="VEuPathDB" id="TriTrypDB:ADEAN_000983500"/>
<evidence type="ECO:0000256" key="5">
    <source>
        <dbReference type="RuleBase" id="RU000488"/>
    </source>
</evidence>
<gene>
    <name evidence="6" type="ORF">ADEAN_000983500</name>
</gene>
<dbReference type="Gene3D" id="1.50.40.10">
    <property type="entry name" value="Mitochondrial carrier domain"/>
    <property type="match status" value="1"/>
</dbReference>
<name>A0A7G2CRY8_9TRYP</name>
<evidence type="ECO:0000313" key="6">
    <source>
        <dbReference type="EMBL" id="CAD2222295.1"/>
    </source>
</evidence>
<evidence type="ECO:0000256" key="1">
    <source>
        <dbReference type="ARBA" id="ARBA00004141"/>
    </source>
</evidence>
<evidence type="ECO:0000256" key="4">
    <source>
        <dbReference type="PROSITE-ProRule" id="PRU00282"/>
    </source>
</evidence>
<dbReference type="AlphaFoldDB" id="A0A7G2CRY8"/>
<feature type="repeat" description="Solcar" evidence="4">
    <location>
        <begin position="144"/>
        <end position="247"/>
    </location>
</feature>
<dbReference type="InterPro" id="IPR018108">
    <property type="entry name" value="MCP_transmembrane"/>
</dbReference>
<keyword evidence="3 4" id="KW-0472">Membrane</keyword>
<dbReference type="EMBL" id="LR877169">
    <property type="protein sequence ID" value="CAD2222295.1"/>
    <property type="molecule type" value="Genomic_DNA"/>
</dbReference>
<evidence type="ECO:0000256" key="2">
    <source>
        <dbReference type="ARBA" id="ARBA00022692"/>
    </source>
</evidence>
<accession>A0A7G2CRY8</accession>
<dbReference type="InterPro" id="IPR023395">
    <property type="entry name" value="MCP_dom_sf"/>
</dbReference>
<proteinExistence type="inferred from homology"/>
<keyword evidence="5" id="KW-0813">Transport</keyword>
<comment type="subcellular location">
    <subcellularLocation>
        <location evidence="1">Membrane</location>
        <topology evidence="1">Multi-pass membrane protein</topology>
    </subcellularLocation>
</comment>
<dbReference type="Pfam" id="PF00153">
    <property type="entry name" value="Mito_carr"/>
    <property type="match status" value="2"/>
</dbReference>
<protein>
    <submittedName>
        <fullName evidence="6">Mitochondrial carrier protein, putative</fullName>
    </submittedName>
</protein>
<keyword evidence="2 4" id="KW-0812">Transmembrane</keyword>
<comment type="similarity">
    <text evidence="5">Belongs to the mitochondrial carrier (TC 2.A.29) family.</text>
</comment>
<keyword evidence="7" id="KW-1185">Reference proteome</keyword>
<dbReference type="Proteomes" id="UP000515908">
    <property type="component" value="Chromosome 25"/>
</dbReference>
<dbReference type="PANTHER" id="PTHR46080">
    <property type="entry name" value="MITOCHONDRIAL SUBSTRATE CARRIER FAMILY PROTEIN J"/>
    <property type="match status" value="1"/>
</dbReference>
<reference evidence="6 7" key="1">
    <citation type="submission" date="2020-08" db="EMBL/GenBank/DDBJ databases">
        <authorList>
            <person name="Newling K."/>
            <person name="Davey J."/>
            <person name="Forrester S."/>
        </authorList>
    </citation>
    <scope>NUCLEOTIDE SEQUENCE [LARGE SCALE GENOMIC DNA]</scope>
    <source>
        <strain evidence="7">Crithidia deanei Carvalho (ATCC PRA-265)</strain>
    </source>
</reference>
<evidence type="ECO:0000313" key="7">
    <source>
        <dbReference type="Proteomes" id="UP000515908"/>
    </source>
</evidence>
<dbReference type="PROSITE" id="PS50920">
    <property type="entry name" value="SOLCAR"/>
    <property type="match status" value="2"/>
</dbReference>
<dbReference type="SUPFAM" id="SSF103506">
    <property type="entry name" value="Mitochondrial carrier"/>
    <property type="match status" value="1"/>
</dbReference>
<sequence length="407" mass="45324">MSDNNNNNTKTTTAVNRSLSDLHTPTWLALLSSNIIVRTIFFHPINLAIARKRVSQESKPPSLVEMIKLAYHGNNHNLKNKNNNINLGVGGIRGSYRGVGAAMFCNVLGEVSFLWTLETLKESFLQNNKNNSENNNNNNNMYEGNSVLTALGAMAGDAVALITVTPFVIVANRQMTAQYGLTKENHYKNVSQTFRQVWQTYQNNNNNNVKNKIKSGLRGLYQGTSAGLLRIPSSGVWWYSYSKTKELLYEVSAPFLAEKNRMGKNIKNNNNNENQNLNIFQRSLLSSTDNPILNAAAGTVASVLTTLLFNPLQVIQVRQQTLATSYFDTLIKHSNKNKSLFYKMYASSFQKTVVVARDIAEKEGLKSFFKGVTANVSVAVADGIIFSLLFEFTKLGSDVSVLKEYFS</sequence>
<evidence type="ECO:0000256" key="3">
    <source>
        <dbReference type="ARBA" id="ARBA00023136"/>
    </source>
</evidence>
<organism evidence="6 7">
    <name type="scientific">Angomonas deanei</name>
    <dbReference type="NCBI Taxonomy" id="59799"/>
    <lineage>
        <taxon>Eukaryota</taxon>
        <taxon>Discoba</taxon>
        <taxon>Euglenozoa</taxon>
        <taxon>Kinetoplastea</taxon>
        <taxon>Metakinetoplastina</taxon>
        <taxon>Trypanosomatida</taxon>
        <taxon>Trypanosomatidae</taxon>
        <taxon>Strigomonadinae</taxon>
        <taxon>Angomonas</taxon>
    </lineage>
</organism>
<dbReference type="OrthoDB" id="250329at2759"/>
<dbReference type="PANTHER" id="PTHR46080:SF18">
    <property type="entry name" value="MITOCHONDRIAL SUBSTRATE CARRIER FAMILY PROTEIN J"/>
    <property type="match status" value="1"/>
</dbReference>